<dbReference type="GO" id="GO:0004563">
    <property type="term" value="F:beta-N-acetylhexosaminidase activity"/>
    <property type="evidence" value="ECO:0007669"/>
    <property type="project" value="UniProtKB-EC"/>
</dbReference>
<organism evidence="7 8">
    <name type="scientific">Sediminimonas qiaohouensis</name>
    <dbReference type="NCBI Taxonomy" id="552061"/>
    <lineage>
        <taxon>Bacteria</taxon>
        <taxon>Pseudomonadati</taxon>
        <taxon>Pseudomonadota</taxon>
        <taxon>Alphaproteobacteria</taxon>
        <taxon>Rhodobacterales</taxon>
        <taxon>Roseobacteraceae</taxon>
        <taxon>Sediminimonas</taxon>
    </lineage>
</organism>
<dbReference type="EC" id="3.2.1.52" evidence="3"/>
<dbReference type="InterPro" id="IPR036962">
    <property type="entry name" value="Glyco_hydro_3_N_sf"/>
</dbReference>
<dbReference type="NCBIfam" id="NF003740">
    <property type="entry name" value="PRK05337.1"/>
    <property type="match status" value="1"/>
</dbReference>
<dbReference type="PANTHER" id="PTHR30480">
    <property type="entry name" value="BETA-HEXOSAMINIDASE-RELATED"/>
    <property type="match status" value="1"/>
</dbReference>
<protein>
    <recommendedName>
        <fullName evidence="3">beta-N-acetylhexosaminidase</fullName>
        <ecNumber evidence="3">3.2.1.52</ecNumber>
    </recommendedName>
</protein>
<evidence type="ECO:0000313" key="8">
    <source>
        <dbReference type="Proteomes" id="UP000483078"/>
    </source>
</evidence>
<feature type="domain" description="Glycoside hydrolase family 3 N-terminal" evidence="6">
    <location>
        <begin position="31"/>
        <end position="291"/>
    </location>
</feature>
<dbReference type="SUPFAM" id="SSF51445">
    <property type="entry name" value="(Trans)glycosidases"/>
    <property type="match status" value="1"/>
</dbReference>
<keyword evidence="5 7" id="KW-0326">Glycosidase</keyword>
<comment type="caution">
    <text evidence="7">The sequence shown here is derived from an EMBL/GenBank/DDBJ whole genome shotgun (WGS) entry which is preliminary data.</text>
</comment>
<accession>A0A7C9HC01</accession>
<evidence type="ECO:0000313" key="7">
    <source>
        <dbReference type="EMBL" id="MTJ05731.1"/>
    </source>
</evidence>
<dbReference type="Pfam" id="PF00933">
    <property type="entry name" value="Glyco_hydro_3"/>
    <property type="match status" value="1"/>
</dbReference>
<evidence type="ECO:0000259" key="6">
    <source>
        <dbReference type="Pfam" id="PF00933"/>
    </source>
</evidence>
<evidence type="ECO:0000256" key="3">
    <source>
        <dbReference type="ARBA" id="ARBA00012663"/>
    </source>
</evidence>
<dbReference type="GO" id="GO:0005975">
    <property type="term" value="P:carbohydrate metabolic process"/>
    <property type="evidence" value="ECO:0007669"/>
    <property type="project" value="InterPro"/>
</dbReference>
<reference evidence="7 8" key="1">
    <citation type="submission" date="2019-06" db="EMBL/GenBank/DDBJ databases">
        <title>Enrichment of Autotrophic Halophilic Microorganisms from Red Sea Brine Pool Using Microbial Electrosynthesis System.</title>
        <authorList>
            <person name="Alqahtani M.F."/>
            <person name="Bajracharya S."/>
            <person name="Katuri K.P."/>
            <person name="Ali M."/>
            <person name="Saikaly P.E."/>
        </authorList>
    </citation>
    <scope>NUCLEOTIDE SEQUENCE [LARGE SCALE GENOMIC DNA]</scope>
    <source>
        <strain evidence="7">MES6</strain>
    </source>
</reference>
<sequence length="335" mass="35495">MSAPGAVILDPLGPRLSAEERAFFRAVDPFGFILFARNIEDAAQLRALCAELRDCVGRDAPITIDQEGGRVQRLHPPLAHEWPPALDQIERAGQDAGVAMYLRARIIAHDLRALGIDSNCAPLADVIGPHTHPFLRNRCYGDAPGQVALLARAVADGLMAGGVLPVLKHIPGHGRAVVDSHETLPMVEAEAETLQQVDFPPFRALSDLPMAMTAHVVYRALDDLPATLSPVVMAIIRDDIGFDGLIMSDDISMKALSGAPADLGRATLAAGCDVVLHCNGALDEKRAVAAAAGRLSGAALRRAEAVTAARRTPDDVDISALTAQLETLGNGRRHG</sequence>
<name>A0A7C9HC01_9RHOB</name>
<dbReference type="PANTHER" id="PTHR30480:SF13">
    <property type="entry name" value="BETA-HEXOSAMINIDASE"/>
    <property type="match status" value="1"/>
</dbReference>
<dbReference type="InterPro" id="IPR001764">
    <property type="entry name" value="Glyco_hydro_3_N"/>
</dbReference>
<dbReference type="Proteomes" id="UP000483078">
    <property type="component" value="Unassembled WGS sequence"/>
</dbReference>
<dbReference type="RefSeq" id="WP_273250648.1">
    <property type="nucleotide sequence ID" value="NZ_VENJ01000021.1"/>
</dbReference>
<dbReference type="EMBL" id="VENJ01000021">
    <property type="protein sequence ID" value="MTJ05731.1"/>
    <property type="molecule type" value="Genomic_DNA"/>
</dbReference>
<keyword evidence="4 7" id="KW-0378">Hydrolase</keyword>
<dbReference type="PROSITE" id="PS00775">
    <property type="entry name" value="GLYCOSYL_HYDROL_F3"/>
    <property type="match status" value="1"/>
</dbReference>
<dbReference type="Gene3D" id="3.20.20.300">
    <property type="entry name" value="Glycoside hydrolase, family 3, N-terminal domain"/>
    <property type="match status" value="1"/>
</dbReference>
<dbReference type="InterPro" id="IPR050226">
    <property type="entry name" value="NagZ_Beta-hexosaminidase"/>
</dbReference>
<evidence type="ECO:0000256" key="2">
    <source>
        <dbReference type="ARBA" id="ARBA00005336"/>
    </source>
</evidence>
<proteinExistence type="inferred from homology"/>
<comment type="similarity">
    <text evidence="2">Belongs to the glycosyl hydrolase 3 family.</text>
</comment>
<evidence type="ECO:0000256" key="1">
    <source>
        <dbReference type="ARBA" id="ARBA00001231"/>
    </source>
</evidence>
<dbReference type="GO" id="GO:0009254">
    <property type="term" value="P:peptidoglycan turnover"/>
    <property type="evidence" value="ECO:0007669"/>
    <property type="project" value="TreeGrafter"/>
</dbReference>
<evidence type="ECO:0000256" key="4">
    <source>
        <dbReference type="ARBA" id="ARBA00022801"/>
    </source>
</evidence>
<dbReference type="InterPro" id="IPR017853">
    <property type="entry name" value="GH"/>
</dbReference>
<dbReference type="AlphaFoldDB" id="A0A7C9HC01"/>
<gene>
    <name evidence="7" type="primary">nagZ</name>
    <name evidence="7" type="ORF">FH759_13685</name>
</gene>
<dbReference type="InterPro" id="IPR019800">
    <property type="entry name" value="Glyco_hydro_3_AS"/>
</dbReference>
<comment type="catalytic activity">
    <reaction evidence="1">
        <text>Hydrolysis of terminal non-reducing N-acetyl-D-hexosamine residues in N-acetyl-beta-D-hexosaminides.</text>
        <dbReference type="EC" id="3.2.1.52"/>
    </reaction>
</comment>
<evidence type="ECO:0000256" key="5">
    <source>
        <dbReference type="ARBA" id="ARBA00023295"/>
    </source>
</evidence>